<dbReference type="STRING" id="1576369.SAMN05421753_11331"/>
<sequence>MGKICLAAVCLLLAGCGGRAADQPELGTVSGVVTLDGQPLANADLLFQPAAGRPSTGQTDESGRYSLTYSAKATGAKVGDHQVRITTYRPNRDPKDPGSPEAPEKLPARYHSKTELTAQVKPGKNDKPFDLTSK</sequence>
<organism evidence="3 4">
    <name type="scientific">Planctomicrobium piriforme</name>
    <dbReference type="NCBI Taxonomy" id="1576369"/>
    <lineage>
        <taxon>Bacteria</taxon>
        <taxon>Pseudomonadati</taxon>
        <taxon>Planctomycetota</taxon>
        <taxon>Planctomycetia</taxon>
        <taxon>Planctomycetales</taxon>
        <taxon>Planctomycetaceae</taxon>
        <taxon>Planctomicrobium</taxon>
    </lineage>
</organism>
<name>A0A1I3LPV3_9PLAN</name>
<proteinExistence type="predicted"/>
<feature type="chain" id="PRO_5011796235" description="Carboxypeptidase regulatory-like domain-containing protein" evidence="2">
    <location>
        <begin position="21"/>
        <end position="134"/>
    </location>
</feature>
<dbReference type="EMBL" id="FOQD01000013">
    <property type="protein sequence ID" value="SFI86778.1"/>
    <property type="molecule type" value="Genomic_DNA"/>
</dbReference>
<feature type="signal peptide" evidence="2">
    <location>
        <begin position="1"/>
        <end position="20"/>
    </location>
</feature>
<feature type="region of interest" description="Disordered" evidence="1">
    <location>
        <begin position="80"/>
        <end position="134"/>
    </location>
</feature>
<gene>
    <name evidence="3" type="ORF">SAMN05421753_11331</name>
</gene>
<evidence type="ECO:0000256" key="1">
    <source>
        <dbReference type="SAM" id="MobiDB-lite"/>
    </source>
</evidence>
<reference evidence="4" key="1">
    <citation type="submission" date="2016-10" db="EMBL/GenBank/DDBJ databases">
        <authorList>
            <person name="Varghese N."/>
            <person name="Submissions S."/>
        </authorList>
    </citation>
    <scope>NUCLEOTIDE SEQUENCE [LARGE SCALE GENOMIC DNA]</scope>
    <source>
        <strain evidence="4">DSM 26348</strain>
    </source>
</reference>
<evidence type="ECO:0000313" key="3">
    <source>
        <dbReference type="EMBL" id="SFI86778.1"/>
    </source>
</evidence>
<feature type="compositionally biased region" description="Basic and acidic residues" evidence="1">
    <location>
        <begin position="123"/>
        <end position="134"/>
    </location>
</feature>
<protein>
    <recommendedName>
        <fullName evidence="5">Carboxypeptidase regulatory-like domain-containing protein</fullName>
    </recommendedName>
</protein>
<keyword evidence="2" id="KW-0732">Signal</keyword>
<evidence type="ECO:0000313" key="4">
    <source>
        <dbReference type="Proteomes" id="UP000199518"/>
    </source>
</evidence>
<feature type="compositionally biased region" description="Basic and acidic residues" evidence="1">
    <location>
        <begin position="90"/>
        <end position="107"/>
    </location>
</feature>
<dbReference type="Proteomes" id="UP000199518">
    <property type="component" value="Unassembled WGS sequence"/>
</dbReference>
<keyword evidence="4" id="KW-1185">Reference proteome</keyword>
<dbReference type="OrthoDB" id="286727at2"/>
<dbReference type="PROSITE" id="PS51257">
    <property type="entry name" value="PROKAR_LIPOPROTEIN"/>
    <property type="match status" value="1"/>
</dbReference>
<evidence type="ECO:0008006" key="5">
    <source>
        <dbReference type="Google" id="ProtNLM"/>
    </source>
</evidence>
<dbReference type="AlphaFoldDB" id="A0A1I3LPV3"/>
<accession>A0A1I3LPV3</accession>
<evidence type="ECO:0000256" key="2">
    <source>
        <dbReference type="SAM" id="SignalP"/>
    </source>
</evidence>